<dbReference type="SMART" id="SM00327">
    <property type="entry name" value="VWA"/>
    <property type="match status" value="1"/>
</dbReference>
<proteinExistence type="predicted"/>
<evidence type="ECO:0000259" key="3">
    <source>
        <dbReference type="PROSITE" id="PS50234"/>
    </source>
</evidence>
<dbReference type="InterPro" id="IPR036465">
    <property type="entry name" value="vWFA_dom_sf"/>
</dbReference>
<dbReference type="InterPro" id="IPR002035">
    <property type="entry name" value="VWF_A"/>
</dbReference>
<dbReference type="EMBL" id="CP014167">
    <property type="protein sequence ID" value="ANS73971.1"/>
    <property type="molecule type" value="Genomic_DNA"/>
</dbReference>
<keyword evidence="2" id="KW-0812">Transmembrane</keyword>
<dbReference type="KEGG" id="pyg:AWM70_04790"/>
<feature type="region of interest" description="Disordered" evidence="1">
    <location>
        <begin position="108"/>
        <end position="142"/>
    </location>
</feature>
<feature type="compositionally biased region" description="Basic and acidic residues" evidence="1">
    <location>
        <begin position="51"/>
        <end position="64"/>
    </location>
</feature>
<name>A0A1B1MXR7_9BACL</name>
<dbReference type="CDD" id="cd00198">
    <property type="entry name" value="vWFA"/>
    <property type="match status" value="1"/>
</dbReference>
<dbReference type="PROSITE" id="PS50234">
    <property type="entry name" value="VWFA"/>
    <property type="match status" value="1"/>
</dbReference>
<dbReference type="OrthoDB" id="2480790at2"/>
<feature type="domain" description="VWFA" evidence="3">
    <location>
        <begin position="211"/>
        <end position="392"/>
    </location>
</feature>
<keyword evidence="2" id="KW-1133">Transmembrane helix</keyword>
<dbReference type="RefSeq" id="WP_068694577.1">
    <property type="nucleotide sequence ID" value="NZ_CP014167.1"/>
</dbReference>
<dbReference type="AlphaFoldDB" id="A0A1B1MXR7"/>
<dbReference type="Gene3D" id="3.40.50.410">
    <property type="entry name" value="von Willebrand factor, type A domain"/>
    <property type="match status" value="1"/>
</dbReference>
<evidence type="ECO:0000256" key="1">
    <source>
        <dbReference type="SAM" id="MobiDB-lite"/>
    </source>
</evidence>
<evidence type="ECO:0000256" key="2">
    <source>
        <dbReference type="SAM" id="Phobius"/>
    </source>
</evidence>
<dbReference type="SUPFAM" id="SSF53300">
    <property type="entry name" value="vWA-like"/>
    <property type="match status" value="1"/>
</dbReference>
<keyword evidence="5" id="KW-1185">Reference proteome</keyword>
<evidence type="ECO:0000313" key="5">
    <source>
        <dbReference type="Proteomes" id="UP000092573"/>
    </source>
</evidence>
<keyword evidence="2" id="KW-0472">Membrane</keyword>
<gene>
    <name evidence="4" type="ORF">AWM70_04790</name>
</gene>
<dbReference type="Pfam" id="PF00092">
    <property type="entry name" value="VWA"/>
    <property type="match status" value="1"/>
</dbReference>
<feature type="region of interest" description="Disordered" evidence="1">
    <location>
        <begin position="42"/>
        <end position="69"/>
    </location>
</feature>
<organism evidence="4 5">
    <name type="scientific">Paenibacillus yonginensis</name>
    <dbReference type="NCBI Taxonomy" id="1462996"/>
    <lineage>
        <taxon>Bacteria</taxon>
        <taxon>Bacillati</taxon>
        <taxon>Bacillota</taxon>
        <taxon>Bacilli</taxon>
        <taxon>Bacillales</taxon>
        <taxon>Paenibacillaceae</taxon>
        <taxon>Paenibacillus</taxon>
    </lineage>
</organism>
<evidence type="ECO:0000313" key="4">
    <source>
        <dbReference type="EMBL" id="ANS73971.1"/>
    </source>
</evidence>
<protein>
    <recommendedName>
        <fullName evidence="3">VWFA domain-containing protein</fullName>
    </recommendedName>
</protein>
<sequence length="600" mass="66812">MYCTNCGKKLNSKNLFCGECGQKVIQTESGLVEEQVSQIPPIGENGIAKDVSSEDRQDSMESKNTKNRKNSKMTYPKWVMISAAVLVLIGGISGVWYWNSSKGPSDVQVVTGANQNSSSNNAPSFSESPKESTSEPTAEPKNVELEPAFIQVNQVDSSNYENGQVDVYFSLFSDDAYSNALDSENLTREMFKVNGSPVTQVSKVNDIDTVSVDLVIDKSGSMMDPPNEMTEQSKMDLVRGAAIEFLHNVPSNSRGQFGLLTFSSFAPDVADISFNPNRKYITSYLSTLESDNGKTALYDSLTKALYDTNLQDGPKYIIAFTDGENTEVSDYGSSAQSVIDLSKQLGIPIYTIGFGGTSSDLQWISNETGGSYFSIDEQDDLQSELQNIYQNVFQKYVKQYKLTFKPAQNIGPGEDFPITVEMTSNTYTAKTSTLEYTRKIDAESIQVMNGLFEYQVNYANAVNNLDFSLVSDNVMNNSNFYQNLRNRIEIDYVNLSNQGIPKIIDPLENYRTESIEQQPDGRYKVKFFKLFPLELNQERVYEADLNTYTLVQDPQSSKWKVGDFGRSECSIYKNETDPGSTCKNVNGTSALYSGDPWPNN</sequence>
<reference evidence="4 5" key="1">
    <citation type="submission" date="2016-01" db="EMBL/GenBank/DDBJ databases">
        <title>Complete Genome Sequence of Paenibacillus yonginensis DCY84, a novel Plant Growth-Promoting Bacteria with Elicitation of Induced Systemic Resistance.</title>
        <authorList>
            <person name="Kim Y.J."/>
            <person name="Yang D.C."/>
            <person name="Sukweenadhi J."/>
        </authorList>
    </citation>
    <scope>NUCLEOTIDE SEQUENCE [LARGE SCALE GENOMIC DNA]</scope>
    <source>
        <strain evidence="4 5">DCY84</strain>
    </source>
</reference>
<feature type="compositionally biased region" description="Low complexity" evidence="1">
    <location>
        <begin position="114"/>
        <end position="127"/>
    </location>
</feature>
<accession>A0A1B1MXR7</accession>
<feature type="transmembrane region" description="Helical" evidence="2">
    <location>
        <begin position="78"/>
        <end position="98"/>
    </location>
</feature>
<dbReference type="Proteomes" id="UP000092573">
    <property type="component" value="Chromosome"/>
</dbReference>
<dbReference type="STRING" id="1462996.AWM70_04790"/>